<feature type="transmembrane region" description="Helical" evidence="7">
    <location>
        <begin position="158"/>
        <end position="179"/>
    </location>
</feature>
<dbReference type="OrthoDB" id="9770347at2"/>
<dbReference type="PANTHER" id="PTHR30250:SF10">
    <property type="entry name" value="LIPOPOLYSACCHARIDE BIOSYNTHESIS PROTEIN WZXC"/>
    <property type="match status" value="1"/>
</dbReference>
<comment type="subcellular location">
    <subcellularLocation>
        <location evidence="1">Cell membrane</location>
        <topology evidence="1">Multi-pass membrane protein</topology>
    </subcellularLocation>
</comment>
<evidence type="ECO:0000256" key="2">
    <source>
        <dbReference type="ARBA" id="ARBA00007430"/>
    </source>
</evidence>
<keyword evidence="3" id="KW-1003">Cell membrane</keyword>
<keyword evidence="6 7" id="KW-0472">Membrane</keyword>
<feature type="transmembrane region" description="Helical" evidence="7">
    <location>
        <begin position="27"/>
        <end position="49"/>
    </location>
</feature>
<proteinExistence type="inferred from homology"/>
<dbReference type="Pfam" id="PF13440">
    <property type="entry name" value="Polysacc_synt_3"/>
    <property type="match status" value="1"/>
</dbReference>
<feature type="transmembrane region" description="Helical" evidence="7">
    <location>
        <begin position="185"/>
        <end position="206"/>
    </location>
</feature>
<gene>
    <name evidence="8" type="ordered locus">BLASA_0351</name>
</gene>
<comment type="similarity">
    <text evidence="2">Belongs to the polysaccharide synthase family.</text>
</comment>
<protein>
    <submittedName>
        <fullName evidence="8">Putative polysaccharide transport protein</fullName>
    </submittedName>
</protein>
<evidence type="ECO:0000256" key="7">
    <source>
        <dbReference type="SAM" id="Phobius"/>
    </source>
</evidence>
<evidence type="ECO:0000256" key="3">
    <source>
        <dbReference type="ARBA" id="ARBA00022475"/>
    </source>
</evidence>
<dbReference type="KEGG" id="bsd:BLASA_0351"/>
<evidence type="ECO:0000256" key="5">
    <source>
        <dbReference type="ARBA" id="ARBA00022989"/>
    </source>
</evidence>
<name>H6RMX5_BLASD</name>
<keyword evidence="9" id="KW-1185">Reference proteome</keyword>
<organism evidence="8 9">
    <name type="scientific">Blastococcus saxobsidens (strain DD2)</name>
    <dbReference type="NCBI Taxonomy" id="1146883"/>
    <lineage>
        <taxon>Bacteria</taxon>
        <taxon>Bacillati</taxon>
        <taxon>Actinomycetota</taxon>
        <taxon>Actinomycetes</taxon>
        <taxon>Geodermatophilales</taxon>
        <taxon>Geodermatophilaceae</taxon>
        <taxon>Blastococcus</taxon>
    </lineage>
</organism>
<dbReference type="RefSeq" id="WP_014374245.1">
    <property type="nucleotide sequence ID" value="NC_016943.1"/>
</dbReference>
<dbReference type="AlphaFoldDB" id="H6RMX5"/>
<reference evidence="8 9" key="1">
    <citation type="journal article" date="2012" name="J. Bacteriol.">
        <title>Genome Sequence of Blastococcus saxobsidens DD2, a Stone-Inhabiting Bacterium.</title>
        <authorList>
            <person name="Chouaia B."/>
            <person name="Crotti E."/>
            <person name="Brusetti L."/>
            <person name="Daffonchio D."/>
            <person name="Essoussi I."/>
            <person name="Nouioui I."/>
            <person name="Sbissi I."/>
            <person name="Ghodhbane-Gtari F."/>
            <person name="Gtari M."/>
            <person name="Vacherie B."/>
            <person name="Barbe V."/>
            <person name="Medigue C."/>
            <person name="Gury J."/>
            <person name="Pujic P."/>
            <person name="Normand P."/>
        </authorList>
    </citation>
    <scope>NUCLEOTIDE SEQUENCE [LARGE SCALE GENOMIC DNA]</scope>
    <source>
        <strain evidence="8 9">DD2</strain>
    </source>
</reference>
<feature type="transmembrane region" description="Helical" evidence="7">
    <location>
        <begin position="92"/>
        <end position="111"/>
    </location>
</feature>
<dbReference type="HOGENOM" id="CLU_539482_0_0_11"/>
<dbReference type="InterPro" id="IPR050833">
    <property type="entry name" value="Poly_Biosynth_Transport"/>
</dbReference>
<dbReference type="EMBL" id="FO117623">
    <property type="protein sequence ID" value="CCG01328.1"/>
    <property type="molecule type" value="Genomic_DNA"/>
</dbReference>
<keyword evidence="4 7" id="KW-0812">Transmembrane</keyword>
<feature type="transmembrane region" description="Helical" evidence="7">
    <location>
        <begin position="454"/>
        <end position="477"/>
    </location>
</feature>
<accession>H6RMX5</accession>
<feature type="transmembrane region" description="Helical" evidence="7">
    <location>
        <begin position="390"/>
        <end position="407"/>
    </location>
</feature>
<dbReference type="GO" id="GO:0005886">
    <property type="term" value="C:plasma membrane"/>
    <property type="evidence" value="ECO:0007669"/>
    <property type="project" value="UniProtKB-SubCell"/>
</dbReference>
<feature type="transmembrane region" description="Helical" evidence="7">
    <location>
        <begin position="241"/>
        <end position="262"/>
    </location>
</feature>
<dbReference type="eggNOG" id="COG2244">
    <property type="taxonomic scope" value="Bacteria"/>
</dbReference>
<dbReference type="STRING" id="1146883.BLASA_0351"/>
<evidence type="ECO:0000256" key="4">
    <source>
        <dbReference type="ARBA" id="ARBA00022692"/>
    </source>
</evidence>
<feature type="transmembrane region" description="Helical" evidence="7">
    <location>
        <begin position="338"/>
        <end position="358"/>
    </location>
</feature>
<dbReference type="PANTHER" id="PTHR30250">
    <property type="entry name" value="PST FAMILY PREDICTED COLANIC ACID TRANSPORTER"/>
    <property type="match status" value="1"/>
</dbReference>
<feature type="transmembrane region" description="Helical" evidence="7">
    <location>
        <begin position="55"/>
        <end position="80"/>
    </location>
</feature>
<feature type="transmembrane region" description="Helical" evidence="7">
    <location>
        <begin position="123"/>
        <end position="146"/>
    </location>
</feature>
<feature type="transmembrane region" description="Helical" evidence="7">
    <location>
        <begin position="218"/>
        <end position="235"/>
    </location>
</feature>
<feature type="transmembrane region" description="Helical" evidence="7">
    <location>
        <begin position="299"/>
        <end position="326"/>
    </location>
</feature>
<feature type="transmembrane region" description="Helical" evidence="7">
    <location>
        <begin position="427"/>
        <end position="448"/>
    </location>
</feature>
<reference evidence="9" key="2">
    <citation type="submission" date="2012-02" db="EMBL/GenBank/DDBJ databases">
        <title>Complete genome sequence of Blastococcus saxobsidens strain DD2.</title>
        <authorList>
            <person name="Genoscope."/>
        </authorList>
    </citation>
    <scope>NUCLEOTIDE SEQUENCE [LARGE SCALE GENOMIC DNA]</scope>
    <source>
        <strain evidence="9">DD2</strain>
    </source>
</reference>
<sequence>MSASSDSDRSAPTTTGQVARRGARTTLVAHTIVQLGSLAATVILARLLTTGEFGIVALAQSLLGLLSLLSLSGINAAIVTRTDGLRTAASSYFWLCAGTGVAAVLVMTLAARPLASLLGQPDAGPYLAVLSFSFLFGLMQLVPQALLQRSRKFTRMNAALLAGSLTYLVLEVVLAFAGLGAWAVIIGNVCGAAAGFAVSITAARWLPDTRISMGLIRRDLSFTSGLTLGMAFSYVQKNADYWLVSAGIGGPALGVYYVAYVLPNIIRLRITDVVRQVMLPTYMRAGDLRSTAQLWHKTLPVLLGLGMPVFVGISLCAEPLILLFFGASWSGAVDPLRILALGALIDLYTTSVNIVSVAQRSVRRHVLVLGFRAGATVVGATIAVAVWGDIVAVAGAVVTASLTTVCLQEILVSRHLLLGWRLVARPVATYIGLSVLMSAAVITCDVLLPSSTPTAVELVVLVLVGATSYLGGGFLVARATVRVLLRDARLVVAGR</sequence>
<evidence type="ECO:0000313" key="8">
    <source>
        <dbReference type="EMBL" id="CCG01328.1"/>
    </source>
</evidence>
<evidence type="ECO:0000313" key="9">
    <source>
        <dbReference type="Proteomes" id="UP000007517"/>
    </source>
</evidence>
<dbReference type="Proteomes" id="UP000007517">
    <property type="component" value="Chromosome"/>
</dbReference>
<keyword evidence="5 7" id="KW-1133">Transmembrane helix</keyword>
<evidence type="ECO:0000256" key="6">
    <source>
        <dbReference type="ARBA" id="ARBA00023136"/>
    </source>
</evidence>
<evidence type="ECO:0000256" key="1">
    <source>
        <dbReference type="ARBA" id="ARBA00004651"/>
    </source>
</evidence>
<feature type="transmembrane region" description="Helical" evidence="7">
    <location>
        <begin position="365"/>
        <end position="384"/>
    </location>
</feature>